<name>A0A075ARG0_ROZAC</name>
<evidence type="ECO:0000313" key="2">
    <source>
        <dbReference type="EMBL" id="EPZ32833.1"/>
    </source>
</evidence>
<dbReference type="EMBL" id="KE561110">
    <property type="protein sequence ID" value="EPZ32833.1"/>
    <property type="molecule type" value="Genomic_DNA"/>
</dbReference>
<reference evidence="2 3" key="1">
    <citation type="journal article" date="2013" name="Curr. Biol.">
        <title>Shared signatures of parasitism and phylogenomics unite Cryptomycota and microsporidia.</title>
        <authorList>
            <person name="James T.Y."/>
            <person name="Pelin A."/>
            <person name="Bonen L."/>
            <person name="Ahrendt S."/>
            <person name="Sain D."/>
            <person name="Corradi N."/>
            <person name="Stajich J.E."/>
        </authorList>
    </citation>
    <scope>NUCLEOTIDE SEQUENCE [LARGE SCALE GENOMIC DNA]</scope>
    <source>
        <strain evidence="2 3">CSF55</strain>
    </source>
</reference>
<keyword evidence="3" id="KW-1185">Reference proteome</keyword>
<protein>
    <submittedName>
        <fullName evidence="2">Uncharacterized protein</fullName>
    </submittedName>
</protein>
<dbReference type="AlphaFoldDB" id="A0A075ARG0"/>
<evidence type="ECO:0000256" key="1">
    <source>
        <dbReference type="SAM" id="MobiDB-lite"/>
    </source>
</evidence>
<dbReference type="Proteomes" id="UP000030755">
    <property type="component" value="Unassembled WGS sequence"/>
</dbReference>
<gene>
    <name evidence="2" type="ORF">O9G_004104</name>
</gene>
<evidence type="ECO:0000313" key="3">
    <source>
        <dbReference type="Proteomes" id="UP000030755"/>
    </source>
</evidence>
<accession>A0A075ARG0</accession>
<proteinExistence type="predicted"/>
<sequence length="116" mass="13475">MYRHFIKEGLEFPAKQVKHLLQCLDDDGKPIPRLQITIETSREAGKPQVITTLTASDQYSPVTSIWKKMFDVDTAVEKLKLMDESNELPEGWEYEDQDLEEDMDAAFDSDYEEDNE</sequence>
<organism evidence="2 3">
    <name type="scientific">Rozella allomycis (strain CSF55)</name>
    <dbReference type="NCBI Taxonomy" id="988480"/>
    <lineage>
        <taxon>Eukaryota</taxon>
        <taxon>Fungi</taxon>
        <taxon>Fungi incertae sedis</taxon>
        <taxon>Cryptomycota</taxon>
        <taxon>Cryptomycota incertae sedis</taxon>
        <taxon>Rozella</taxon>
    </lineage>
</organism>
<dbReference type="HOGENOM" id="CLU_2098227_0_0_1"/>
<feature type="region of interest" description="Disordered" evidence="1">
    <location>
        <begin position="86"/>
        <end position="116"/>
    </location>
</feature>